<accession>F5RCP8</accession>
<reference evidence="3 4" key="1">
    <citation type="journal article" date="2011" name="J. Bacteriol.">
        <title>Genome sequence of Methyloversatilis universalis FAM5T, a methylotrophic representative of the order Rhodocyclales.</title>
        <authorList>
            <person name="Kittichotirat W."/>
            <person name="Good N.M."/>
            <person name="Hall R."/>
            <person name="Bringel F."/>
            <person name="Lajus A."/>
            <person name="Medigue C."/>
            <person name="Smalley N.E."/>
            <person name="Beck D."/>
            <person name="Bumgarner R."/>
            <person name="Vuilleumier S."/>
            <person name="Kalyuzhnaya M.G."/>
        </authorList>
    </citation>
    <scope>NUCLEOTIDE SEQUENCE [LARGE SCALE GENOMIC DNA]</scope>
    <source>
        <strain evidence="4">ATCC BAA-1314 / JCM 13912 / FAM5</strain>
    </source>
</reference>
<evidence type="ECO:0000313" key="4">
    <source>
        <dbReference type="Proteomes" id="UP000005019"/>
    </source>
</evidence>
<dbReference type="RefSeq" id="WP_008061326.1">
    <property type="nucleotide sequence ID" value="NZ_AFHG01000048.1"/>
</dbReference>
<organism evidence="3 4">
    <name type="scientific">Methyloversatilis universalis (strain ATCC BAA-1314 / DSM 25237 / JCM 13912 / CCUG 52030 / FAM5)</name>
    <dbReference type="NCBI Taxonomy" id="1000565"/>
    <lineage>
        <taxon>Bacteria</taxon>
        <taxon>Pseudomonadati</taxon>
        <taxon>Pseudomonadota</taxon>
        <taxon>Betaproteobacteria</taxon>
        <taxon>Nitrosomonadales</taxon>
        <taxon>Sterolibacteriaceae</taxon>
        <taxon>Methyloversatilis</taxon>
    </lineage>
</organism>
<dbReference type="OrthoDB" id="9153501at2"/>
<evidence type="ECO:0000313" key="3">
    <source>
        <dbReference type="EMBL" id="EGK71828.1"/>
    </source>
</evidence>
<feature type="chain" id="PRO_5003325820" description="Ice-binding protein C-terminal domain-containing protein" evidence="1">
    <location>
        <begin position="24"/>
        <end position="188"/>
    </location>
</feature>
<dbReference type="AlphaFoldDB" id="F5RCP8"/>
<gene>
    <name evidence="3" type="ORF">METUNv1_02052</name>
</gene>
<evidence type="ECO:0000259" key="2">
    <source>
        <dbReference type="Pfam" id="PF07589"/>
    </source>
</evidence>
<sequence length="188" mass="18985">MTKLFARLALPLIATFAMHGAHAESCGATTFSSVAASSCSGAYSGNLNGKVAELDALASLFGGSWSYLGASNGSNFGPFSSAPNGATSGTLSFDSAVSGRFVIGLKAANQYSYYFFDSASPVSSLSFNTTAGVATNVRGIAQNLSHAVLYTGSALPPIAPAMPVPEPGGWAMFAAGLGVLGLIARRRA</sequence>
<feature type="signal peptide" evidence="1">
    <location>
        <begin position="1"/>
        <end position="23"/>
    </location>
</feature>
<comment type="caution">
    <text evidence="3">The sequence shown here is derived from an EMBL/GenBank/DDBJ whole genome shotgun (WGS) entry which is preliminary data.</text>
</comment>
<name>F5RCP8_METUF</name>
<dbReference type="NCBIfam" id="TIGR02595">
    <property type="entry name" value="PEP_CTERM"/>
    <property type="match status" value="1"/>
</dbReference>
<feature type="domain" description="Ice-binding protein C-terminal" evidence="2">
    <location>
        <begin position="163"/>
        <end position="187"/>
    </location>
</feature>
<evidence type="ECO:0000256" key="1">
    <source>
        <dbReference type="SAM" id="SignalP"/>
    </source>
</evidence>
<keyword evidence="4" id="KW-1185">Reference proteome</keyword>
<protein>
    <recommendedName>
        <fullName evidence="2">Ice-binding protein C-terminal domain-containing protein</fullName>
    </recommendedName>
</protein>
<dbReference type="Pfam" id="PF07589">
    <property type="entry name" value="PEP-CTERM"/>
    <property type="match status" value="1"/>
</dbReference>
<dbReference type="InterPro" id="IPR013424">
    <property type="entry name" value="Ice-binding_C"/>
</dbReference>
<dbReference type="eggNOG" id="ENOG5030RGJ">
    <property type="taxonomic scope" value="Bacteria"/>
</dbReference>
<dbReference type="EMBL" id="AFHG01000048">
    <property type="protein sequence ID" value="EGK71828.1"/>
    <property type="molecule type" value="Genomic_DNA"/>
</dbReference>
<dbReference type="STRING" id="1000565.METUNv1_02052"/>
<dbReference type="Proteomes" id="UP000005019">
    <property type="component" value="Unassembled WGS sequence"/>
</dbReference>
<proteinExistence type="predicted"/>
<keyword evidence="1" id="KW-0732">Signal</keyword>